<reference evidence="1" key="1">
    <citation type="submission" date="2021-03" db="EMBL/GenBank/DDBJ databases">
        <authorList>
            <consortium name="DOE Joint Genome Institute"/>
            <person name="Ahrendt S."/>
            <person name="Looney B.P."/>
            <person name="Miyauchi S."/>
            <person name="Morin E."/>
            <person name="Drula E."/>
            <person name="Courty P.E."/>
            <person name="Chicoki N."/>
            <person name="Fauchery L."/>
            <person name="Kohler A."/>
            <person name="Kuo A."/>
            <person name="Labutti K."/>
            <person name="Pangilinan J."/>
            <person name="Lipzen A."/>
            <person name="Riley R."/>
            <person name="Andreopoulos W."/>
            <person name="He G."/>
            <person name="Johnson J."/>
            <person name="Barry K.W."/>
            <person name="Grigoriev I.V."/>
            <person name="Nagy L."/>
            <person name="Hibbett D."/>
            <person name="Henrissat B."/>
            <person name="Matheny P.B."/>
            <person name="Labbe J."/>
            <person name="Martin F."/>
        </authorList>
    </citation>
    <scope>NUCLEOTIDE SEQUENCE</scope>
    <source>
        <strain evidence="1">HHB10654</strain>
    </source>
</reference>
<reference evidence="1" key="2">
    <citation type="journal article" date="2022" name="New Phytol.">
        <title>Evolutionary transition to the ectomycorrhizal habit in the genomes of a hyperdiverse lineage of mushroom-forming fungi.</title>
        <authorList>
            <person name="Looney B."/>
            <person name="Miyauchi S."/>
            <person name="Morin E."/>
            <person name="Drula E."/>
            <person name="Courty P.E."/>
            <person name="Kohler A."/>
            <person name="Kuo A."/>
            <person name="LaButti K."/>
            <person name="Pangilinan J."/>
            <person name="Lipzen A."/>
            <person name="Riley R."/>
            <person name="Andreopoulos W."/>
            <person name="He G."/>
            <person name="Johnson J."/>
            <person name="Nolan M."/>
            <person name="Tritt A."/>
            <person name="Barry K.W."/>
            <person name="Grigoriev I.V."/>
            <person name="Nagy L.G."/>
            <person name="Hibbett D."/>
            <person name="Henrissat B."/>
            <person name="Matheny P.B."/>
            <person name="Labbe J."/>
            <person name="Martin F.M."/>
        </authorList>
    </citation>
    <scope>NUCLEOTIDE SEQUENCE</scope>
    <source>
        <strain evidence="1">HHB10654</strain>
    </source>
</reference>
<evidence type="ECO:0000313" key="2">
    <source>
        <dbReference type="Proteomes" id="UP000814140"/>
    </source>
</evidence>
<comment type="caution">
    <text evidence="1">The sequence shown here is derived from an EMBL/GenBank/DDBJ whole genome shotgun (WGS) entry which is preliminary data.</text>
</comment>
<name>A0ACB8T5X6_9AGAM</name>
<keyword evidence="2" id="KW-1185">Reference proteome</keyword>
<protein>
    <submittedName>
        <fullName evidence="1">Uncharacterized protein</fullName>
    </submittedName>
</protein>
<proteinExistence type="predicted"/>
<dbReference type="EMBL" id="MU277201">
    <property type="protein sequence ID" value="KAI0063822.1"/>
    <property type="molecule type" value="Genomic_DNA"/>
</dbReference>
<gene>
    <name evidence="1" type="ORF">BV25DRAFT_365347</name>
</gene>
<organism evidence="1 2">
    <name type="scientific">Artomyces pyxidatus</name>
    <dbReference type="NCBI Taxonomy" id="48021"/>
    <lineage>
        <taxon>Eukaryota</taxon>
        <taxon>Fungi</taxon>
        <taxon>Dikarya</taxon>
        <taxon>Basidiomycota</taxon>
        <taxon>Agaricomycotina</taxon>
        <taxon>Agaricomycetes</taxon>
        <taxon>Russulales</taxon>
        <taxon>Auriscalpiaceae</taxon>
        <taxon>Artomyces</taxon>
    </lineage>
</organism>
<dbReference type="Proteomes" id="UP000814140">
    <property type="component" value="Unassembled WGS sequence"/>
</dbReference>
<accession>A0ACB8T5X6</accession>
<evidence type="ECO:0000313" key="1">
    <source>
        <dbReference type="EMBL" id="KAI0063822.1"/>
    </source>
</evidence>
<sequence length="215" mass="23580">MYPSSSNSSPQSYRSSTAWSLNTLTDTSGTPSTPNRGSVGLPPTPPSSTGSIRTYTGSAYSTYSSTPSTPGAPHMPTVPLPPVNGHGGLPTPPTSPQANRRTPHRLHPSLMQMDFHFDVAYPPDAVVLRPNQHQALSQLATDVGTPHLTIVIQNSYVEVTRRAPLTVYDVLFDIYSFFQQPERSNPRHKIVEFLAQRRFVGLQMTPTGHWQAVFQ</sequence>